<accession>A0A4R2AWD1</accession>
<gene>
    <name evidence="2" type="ORF">EV146_12134</name>
</gene>
<evidence type="ECO:0000313" key="3">
    <source>
        <dbReference type="Proteomes" id="UP000295689"/>
    </source>
</evidence>
<evidence type="ECO:0000259" key="1">
    <source>
        <dbReference type="PROSITE" id="PS50965"/>
    </source>
</evidence>
<keyword evidence="3" id="KW-1185">Reference proteome</keyword>
<feature type="domain" description="NERD" evidence="1">
    <location>
        <begin position="1"/>
        <end position="109"/>
    </location>
</feature>
<sequence>MDYYLKFLPEDECNIFQGIRLQFKELKFQIDTLILFPWFILILEVKNYSGTVTFNSDFNQITRTLNGREDGFEDPIVQAKRQRYLLSCWLKEMQLPQIPIEFLVTFVKTSTILKNPQHSPEVSSKICLAGNLIFKIEHLKQKYSKKELSPKIVNRLAKMLLEYHIPETPSYHPYNIAKDDLKTGVQCPTCKAFRMFRVSGTWKCPSRGHTSKAAHYRAVNDYFLLFNPTISNRQLQDFLHLPNQKLATKLLVNMNLVPQGFRKDRVYSPQPFKY</sequence>
<dbReference type="Pfam" id="PF08378">
    <property type="entry name" value="NERD"/>
    <property type="match status" value="1"/>
</dbReference>
<protein>
    <submittedName>
        <fullName evidence="2">Nuclease-like protein</fullName>
    </submittedName>
</protein>
<evidence type="ECO:0000313" key="2">
    <source>
        <dbReference type="EMBL" id="TCN18106.1"/>
    </source>
</evidence>
<dbReference type="PROSITE" id="PS50965">
    <property type="entry name" value="NERD"/>
    <property type="match status" value="1"/>
</dbReference>
<name>A0A4R2AWD1_9BACI</name>
<organism evidence="2 3">
    <name type="scientific">Mesobacillus foraminis</name>
    <dbReference type="NCBI Taxonomy" id="279826"/>
    <lineage>
        <taxon>Bacteria</taxon>
        <taxon>Bacillati</taxon>
        <taxon>Bacillota</taxon>
        <taxon>Bacilli</taxon>
        <taxon>Bacillales</taxon>
        <taxon>Bacillaceae</taxon>
        <taxon>Mesobacillus</taxon>
    </lineage>
</organism>
<dbReference type="EMBL" id="SLVV01000021">
    <property type="protein sequence ID" value="TCN18106.1"/>
    <property type="molecule type" value="Genomic_DNA"/>
</dbReference>
<reference evidence="2 3" key="1">
    <citation type="journal article" date="2015" name="Stand. Genomic Sci.">
        <title>Genomic Encyclopedia of Bacterial and Archaeal Type Strains, Phase III: the genomes of soil and plant-associated and newly described type strains.</title>
        <authorList>
            <person name="Whitman W.B."/>
            <person name="Woyke T."/>
            <person name="Klenk H.P."/>
            <person name="Zhou Y."/>
            <person name="Lilburn T.G."/>
            <person name="Beck B.J."/>
            <person name="De Vos P."/>
            <person name="Vandamme P."/>
            <person name="Eisen J.A."/>
            <person name="Garrity G."/>
            <person name="Hugenholtz P."/>
            <person name="Kyrpides N.C."/>
        </authorList>
    </citation>
    <scope>NUCLEOTIDE SEQUENCE [LARGE SCALE GENOMIC DNA]</scope>
    <source>
        <strain evidence="2 3">CV53</strain>
    </source>
</reference>
<proteinExistence type="predicted"/>
<dbReference type="Proteomes" id="UP000295689">
    <property type="component" value="Unassembled WGS sequence"/>
</dbReference>
<dbReference type="AlphaFoldDB" id="A0A4R2AWD1"/>
<comment type="caution">
    <text evidence="2">The sequence shown here is derived from an EMBL/GenBank/DDBJ whole genome shotgun (WGS) entry which is preliminary data.</text>
</comment>
<dbReference type="InterPro" id="IPR011528">
    <property type="entry name" value="NERD"/>
</dbReference>